<evidence type="ECO:0000313" key="1">
    <source>
        <dbReference type="EMBL" id="RDH26110.1"/>
    </source>
</evidence>
<dbReference type="EMBL" id="KZ852370">
    <property type="protein sequence ID" value="RDH26110.1"/>
    <property type="molecule type" value="Genomic_DNA"/>
</dbReference>
<protein>
    <submittedName>
        <fullName evidence="1">Uncharacterized protein</fullName>
    </submittedName>
</protein>
<keyword evidence="2" id="KW-1185">Reference proteome</keyword>
<organism evidence="1 2">
    <name type="scientific">Aspergillus welwitschiae</name>
    <dbReference type="NCBI Taxonomy" id="1341132"/>
    <lineage>
        <taxon>Eukaryota</taxon>
        <taxon>Fungi</taxon>
        <taxon>Dikarya</taxon>
        <taxon>Ascomycota</taxon>
        <taxon>Pezizomycotina</taxon>
        <taxon>Eurotiomycetes</taxon>
        <taxon>Eurotiomycetidae</taxon>
        <taxon>Eurotiales</taxon>
        <taxon>Aspergillaceae</taxon>
        <taxon>Aspergillus</taxon>
        <taxon>Aspergillus subgen. Circumdati</taxon>
    </lineage>
</organism>
<dbReference type="GeneID" id="38136928"/>
<dbReference type="STRING" id="1341132.A0A3F3PGR1"/>
<dbReference type="RefSeq" id="XP_026619132.1">
    <property type="nucleotide sequence ID" value="XM_026768572.1"/>
</dbReference>
<name>A0A3F3PGR1_9EURO</name>
<evidence type="ECO:0000313" key="2">
    <source>
        <dbReference type="Proteomes" id="UP000253729"/>
    </source>
</evidence>
<dbReference type="Proteomes" id="UP000253729">
    <property type="component" value="Unassembled WGS sequence"/>
</dbReference>
<proteinExistence type="predicted"/>
<sequence length="51" mass="5644">MPCIGDLSVTCMVVESCSSDLIIHCPIHMDESPPDNNTLEFTHRRSLTAVK</sequence>
<reference evidence="1 2" key="1">
    <citation type="submission" date="2018-07" db="EMBL/GenBank/DDBJ databases">
        <title>The genomes of Aspergillus section Nigri reveals drivers in fungal speciation.</title>
        <authorList>
            <consortium name="DOE Joint Genome Institute"/>
            <person name="Vesth T.C."/>
            <person name="Nybo J."/>
            <person name="Theobald S."/>
            <person name="Brandl J."/>
            <person name="Frisvad J.C."/>
            <person name="Nielsen K.F."/>
            <person name="Lyhne E.K."/>
            <person name="Kogle M.E."/>
            <person name="Kuo A."/>
            <person name="Riley R."/>
            <person name="Clum A."/>
            <person name="Nolan M."/>
            <person name="Lipzen A."/>
            <person name="Salamov A."/>
            <person name="Henrissat B."/>
            <person name="Wiebenga A."/>
            <person name="De vries R.P."/>
            <person name="Grigoriev I.V."/>
            <person name="Mortensen U.H."/>
            <person name="Andersen M.R."/>
            <person name="Baker S.E."/>
        </authorList>
    </citation>
    <scope>NUCLEOTIDE SEQUENCE [LARGE SCALE GENOMIC DNA]</scope>
    <source>
        <strain evidence="1 2">CBS 139.54b</strain>
    </source>
</reference>
<dbReference type="AlphaFoldDB" id="A0A3F3PGR1"/>
<gene>
    <name evidence="1" type="ORF">BDQ94DRAFT_155981</name>
</gene>
<accession>A0A3F3PGR1</accession>